<evidence type="ECO:0000256" key="1">
    <source>
        <dbReference type="ARBA" id="ARBA00004418"/>
    </source>
</evidence>
<gene>
    <name evidence="10" type="ORF">A6A20_02820</name>
</gene>
<feature type="binding site" evidence="7">
    <location>
        <position position="97"/>
    </location>
    <ligand>
        <name>Cu cation</name>
        <dbReference type="ChEBI" id="CHEBI:23378"/>
    </ligand>
</feature>
<feature type="domain" description="Blue (type 1) copper" evidence="9">
    <location>
        <begin position="31"/>
        <end position="110"/>
    </location>
</feature>
<dbReference type="Proteomes" id="UP001155500">
    <property type="component" value="Unassembled WGS sequence"/>
</dbReference>
<keyword evidence="8" id="KW-0732">Signal</keyword>
<evidence type="ECO:0000256" key="4">
    <source>
        <dbReference type="ARBA" id="ARBA00022764"/>
    </source>
</evidence>
<protein>
    <submittedName>
        <fullName evidence="10">Pseudoazurin</fullName>
    </submittedName>
</protein>
<dbReference type="PRINTS" id="PR00155">
    <property type="entry name" value="AMICYANIN"/>
</dbReference>
<dbReference type="InterPro" id="IPR008972">
    <property type="entry name" value="Cupredoxin"/>
</dbReference>
<evidence type="ECO:0000313" key="11">
    <source>
        <dbReference type="Proteomes" id="UP001155500"/>
    </source>
</evidence>
<dbReference type="InterPro" id="IPR002386">
    <property type="entry name" value="Amicyanin/Pseudoazurin"/>
</dbReference>
<name>A0A9X4PG75_9PAST</name>
<keyword evidence="3 7" id="KW-0479">Metal-binding</keyword>
<evidence type="ECO:0000256" key="6">
    <source>
        <dbReference type="ARBA" id="ARBA00023008"/>
    </source>
</evidence>
<reference evidence="10" key="1">
    <citation type="submission" date="2016-03" db="EMBL/GenBank/DDBJ databases">
        <title>Co-evolution between Pasteurellaceae and their hosts.</title>
        <authorList>
            <person name="Hansen M.J."/>
            <person name="Bojesen A.M."/>
            <person name="Planet P."/>
        </authorList>
    </citation>
    <scope>NUCLEOTIDE SEQUENCE</scope>
    <source>
        <strain evidence="10">146/S8/89</strain>
    </source>
</reference>
<keyword evidence="11" id="KW-1185">Reference proteome</keyword>
<dbReference type="EMBL" id="LWID01000001">
    <property type="protein sequence ID" value="MDG6894580.1"/>
    <property type="molecule type" value="Genomic_DNA"/>
</dbReference>
<evidence type="ECO:0000259" key="9">
    <source>
        <dbReference type="Pfam" id="PF00127"/>
    </source>
</evidence>
<feature type="chain" id="PRO_5040793066" evidence="8">
    <location>
        <begin position="21"/>
        <end position="144"/>
    </location>
</feature>
<keyword evidence="5" id="KW-0249">Electron transport</keyword>
<proteinExistence type="predicted"/>
<dbReference type="InterPro" id="IPR000923">
    <property type="entry name" value="BlueCu_1"/>
</dbReference>
<evidence type="ECO:0000256" key="3">
    <source>
        <dbReference type="ARBA" id="ARBA00022723"/>
    </source>
</evidence>
<feature type="binding site" evidence="7">
    <location>
        <position position="61"/>
    </location>
    <ligand>
        <name>Cu cation</name>
        <dbReference type="ChEBI" id="CHEBI:23378"/>
    </ligand>
</feature>
<evidence type="ECO:0000256" key="2">
    <source>
        <dbReference type="ARBA" id="ARBA00022448"/>
    </source>
</evidence>
<evidence type="ECO:0000256" key="7">
    <source>
        <dbReference type="PIRSR" id="PIRSR602386-1"/>
    </source>
</evidence>
<evidence type="ECO:0000256" key="8">
    <source>
        <dbReference type="SAM" id="SignalP"/>
    </source>
</evidence>
<dbReference type="GO" id="GO:0042597">
    <property type="term" value="C:periplasmic space"/>
    <property type="evidence" value="ECO:0007669"/>
    <property type="project" value="UniProtKB-SubCell"/>
</dbReference>
<evidence type="ECO:0000313" key="10">
    <source>
        <dbReference type="EMBL" id="MDG6894580.1"/>
    </source>
</evidence>
<dbReference type="AlphaFoldDB" id="A0A9X4PG75"/>
<evidence type="ECO:0000256" key="5">
    <source>
        <dbReference type="ARBA" id="ARBA00022982"/>
    </source>
</evidence>
<keyword evidence="6 7" id="KW-0186">Copper</keyword>
<comment type="subcellular location">
    <subcellularLocation>
        <location evidence="1">Periplasm</location>
    </subcellularLocation>
</comment>
<feature type="signal peptide" evidence="8">
    <location>
        <begin position="1"/>
        <end position="20"/>
    </location>
</feature>
<keyword evidence="4" id="KW-0574">Periplasm</keyword>
<sequence length="144" mass="16144">MKKSLSILTLLFAFSSATFANQHHEIQMLDYGEGGSMVFEPAYLKANVGDTVTFKATHKGHWVQSKTLPEGVTEFLSEDGQDFTITLSEEGIYVYTCPPHRMVNMNGVIQAGNPVNLEQAKAMVFELDKRSMQNKGRLTKYFSE</sequence>
<dbReference type="RefSeq" id="WP_279572052.1">
    <property type="nucleotide sequence ID" value="NZ_LWID01000001.1"/>
</dbReference>
<comment type="caution">
    <text evidence="10">The sequence shown here is derived from an EMBL/GenBank/DDBJ whole genome shotgun (WGS) entry which is preliminary data.</text>
</comment>
<dbReference type="SUPFAM" id="SSF49503">
    <property type="entry name" value="Cupredoxins"/>
    <property type="match status" value="1"/>
</dbReference>
<dbReference type="Pfam" id="PF00127">
    <property type="entry name" value="Copper-bind"/>
    <property type="match status" value="1"/>
</dbReference>
<feature type="binding site" evidence="7">
    <location>
        <position position="100"/>
    </location>
    <ligand>
        <name>Cu cation</name>
        <dbReference type="ChEBI" id="CHEBI:23378"/>
    </ligand>
</feature>
<keyword evidence="2" id="KW-0813">Transport</keyword>
<feature type="binding site" evidence="7">
    <location>
        <position position="105"/>
    </location>
    <ligand>
        <name>Cu cation</name>
        <dbReference type="ChEBI" id="CHEBI:23378"/>
    </ligand>
</feature>
<accession>A0A9X4PG75</accession>
<dbReference type="GO" id="GO:0005507">
    <property type="term" value="F:copper ion binding"/>
    <property type="evidence" value="ECO:0007669"/>
    <property type="project" value="InterPro"/>
</dbReference>
<dbReference type="GO" id="GO:0009055">
    <property type="term" value="F:electron transfer activity"/>
    <property type="evidence" value="ECO:0007669"/>
    <property type="project" value="InterPro"/>
</dbReference>
<comment type="cofactor">
    <cofactor evidence="7">
        <name>Cu cation</name>
        <dbReference type="ChEBI" id="CHEBI:23378"/>
    </cofactor>
    <text evidence="7">Binds 1 copper ion per subunit.</text>
</comment>
<dbReference type="Gene3D" id="2.60.40.420">
    <property type="entry name" value="Cupredoxins - blue copper proteins"/>
    <property type="match status" value="1"/>
</dbReference>
<organism evidence="10 11">
    <name type="scientific">Volucribacter amazonae</name>
    <dbReference type="NCBI Taxonomy" id="256731"/>
    <lineage>
        <taxon>Bacteria</taxon>
        <taxon>Pseudomonadati</taxon>
        <taxon>Pseudomonadota</taxon>
        <taxon>Gammaproteobacteria</taxon>
        <taxon>Pasteurellales</taxon>
        <taxon>Pasteurellaceae</taxon>
        <taxon>Volucribacter</taxon>
    </lineage>
</organism>